<proteinExistence type="inferred from homology"/>
<dbReference type="InterPro" id="IPR036388">
    <property type="entry name" value="WH-like_DNA-bd_sf"/>
</dbReference>
<name>A0A1H6E317_9ACTN</name>
<keyword evidence="5" id="KW-0804">Transcription</keyword>
<dbReference type="Gene3D" id="3.40.50.300">
    <property type="entry name" value="P-loop containing nucleotide triphosphate hydrolases"/>
    <property type="match status" value="1"/>
</dbReference>
<evidence type="ECO:0000256" key="1">
    <source>
        <dbReference type="ARBA" id="ARBA00005820"/>
    </source>
</evidence>
<comment type="similarity">
    <text evidence="1">Belongs to the AfsR/DnrI/RedD regulatory family.</text>
</comment>
<evidence type="ECO:0000313" key="10">
    <source>
        <dbReference type="Proteomes" id="UP000236754"/>
    </source>
</evidence>
<accession>A0A1H6E317</accession>
<feature type="domain" description="OmpR/PhoB-type" evidence="8">
    <location>
        <begin position="1"/>
        <end position="101"/>
    </location>
</feature>
<evidence type="ECO:0000259" key="8">
    <source>
        <dbReference type="PROSITE" id="PS51755"/>
    </source>
</evidence>
<dbReference type="GO" id="GO:0000160">
    <property type="term" value="P:phosphorelay signal transduction system"/>
    <property type="evidence" value="ECO:0007669"/>
    <property type="project" value="UniProtKB-KW"/>
</dbReference>
<organism evidence="9 10">
    <name type="scientific">Actinacidiphila yanglinensis</name>
    <dbReference type="NCBI Taxonomy" id="310779"/>
    <lineage>
        <taxon>Bacteria</taxon>
        <taxon>Bacillati</taxon>
        <taxon>Actinomycetota</taxon>
        <taxon>Actinomycetes</taxon>
        <taxon>Kitasatosporales</taxon>
        <taxon>Streptomycetaceae</taxon>
        <taxon>Actinacidiphila</taxon>
    </lineage>
</organism>
<dbReference type="CDD" id="cd15831">
    <property type="entry name" value="BTAD"/>
    <property type="match status" value="1"/>
</dbReference>
<dbReference type="InterPro" id="IPR011990">
    <property type="entry name" value="TPR-like_helical_dom_sf"/>
</dbReference>
<dbReference type="PANTHER" id="PTHR35807">
    <property type="entry name" value="TRANSCRIPTIONAL REGULATOR REDD-RELATED"/>
    <property type="match status" value="1"/>
</dbReference>
<evidence type="ECO:0000256" key="5">
    <source>
        <dbReference type="ARBA" id="ARBA00023163"/>
    </source>
</evidence>
<keyword evidence="3" id="KW-0805">Transcription regulation</keyword>
<dbReference type="SUPFAM" id="SSF46894">
    <property type="entry name" value="C-terminal effector domain of the bipartite response regulators"/>
    <property type="match status" value="1"/>
</dbReference>
<feature type="DNA-binding region" description="OmpR/PhoB-type" evidence="6">
    <location>
        <begin position="1"/>
        <end position="101"/>
    </location>
</feature>
<sequence length="719" mass="77790">MKATVRYSILGTVRAQRGDTELEPGPPKRLALLALLLLRAPGTLPLHEAVDLLWDTEPPASAVNVVHRHIGALRRTLEPELRTRSAAQHLVRAADGYRLAVDVTTSDLLHFRDLRSQAQLAVRSGDPAEGAALFLDALRLWRSPVVAAGSYLARHPLFTSVGHEYVAAVKDAADTVLTAAPALTEEILAMLRQAVEQHPFDEGLHSRIIASLAATGRQADALRQFEAIRRALADELGVDPGPGLRAAQQHLLRPRAVPESGAPAPRFRQGTGPGTGLGTGPGTIPAQLPADPASFAGRREVLAQCLELLPLEGEDRPPTMTAVICGMPGVGKTTLAVHWAHQVADRFPDGQVYVDMQGYHPSRSPLAPGQAMREVLDALGVRPRRTHTGAAGLGSLYRSALAGRQLLIVLDNAYDCEQVRPLLPGTPGCLALVTSRRRLEGLAVTDNARVITLDPMTSEEGLELLDRRLGTDRIRADFQAARELVDLCGGLPLALAVSSARALLNPTFPLSCLAARLRENRDTLTVFAGHDALTDARSVFSRSYDALGPGAADLFRLLSLHPSRDITTAAAASLTGRPLRTTREEIAELADHHLLVEQVPGRFTCHDLLRTYASELSAAHDTHQARSDARARMFEHYLYSADAATALIAPHRGSIILPPPRPGVLPQRFSRRTDAAEWIVAERYVLPALVEGITHHPSVETFRRQLMRTLEVGLQPSAR</sequence>
<keyword evidence="2" id="KW-0902">Two-component regulatory system</keyword>
<dbReference type="InterPro" id="IPR005158">
    <property type="entry name" value="BTAD"/>
</dbReference>
<dbReference type="Pfam" id="PF00931">
    <property type="entry name" value="NB-ARC"/>
    <property type="match status" value="1"/>
</dbReference>
<gene>
    <name evidence="9" type="ORF">SAMN05216223_12518</name>
</gene>
<dbReference type="InterPro" id="IPR002182">
    <property type="entry name" value="NB-ARC"/>
</dbReference>
<evidence type="ECO:0000256" key="7">
    <source>
        <dbReference type="SAM" id="MobiDB-lite"/>
    </source>
</evidence>
<dbReference type="InterPro" id="IPR051677">
    <property type="entry name" value="AfsR-DnrI-RedD_regulator"/>
</dbReference>
<dbReference type="AlphaFoldDB" id="A0A1H6E317"/>
<reference evidence="9 10" key="1">
    <citation type="submission" date="2016-10" db="EMBL/GenBank/DDBJ databases">
        <authorList>
            <person name="de Groot N.N."/>
        </authorList>
    </citation>
    <scope>NUCLEOTIDE SEQUENCE [LARGE SCALE GENOMIC DNA]</scope>
    <source>
        <strain evidence="9 10">CGMCC 4.2023</strain>
    </source>
</reference>
<dbReference type="GO" id="GO:0003677">
    <property type="term" value="F:DNA binding"/>
    <property type="evidence" value="ECO:0007669"/>
    <property type="project" value="UniProtKB-UniRule"/>
</dbReference>
<dbReference type="InterPro" id="IPR027417">
    <property type="entry name" value="P-loop_NTPase"/>
</dbReference>
<keyword evidence="4 6" id="KW-0238">DNA-binding</keyword>
<dbReference type="SMART" id="SM00862">
    <property type="entry name" value="Trans_reg_C"/>
    <property type="match status" value="1"/>
</dbReference>
<evidence type="ECO:0000313" key="9">
    <source>
        <dbReference type="EMBL" id="SEG92022.1"/>
    </source>
</evidence>
<dbReference type="Proteomes" id="UP000236754">
    <property type="component" value="Unassembled WGS sequence"/>
</dbReference>
<dbReference type="PANTHER" id="PTHR35807:SF1">
    <property type="entry name" value="TRANSCRIPTIONAL REGULATOR REDD"/>
    <property type="match status" value="1"/>
</dbReference>
<dbReference type="PRINTS" id="PR00364">
    <property type="entry name" value="DISEASERSIST"/>
</dbReference>
<evidence type="ECO:0000256" key="6">
    <source>
        <dbReference type="PROSITE-ProRule" id="PRU01091"/>
    </source>
</evidence>
<feature type="region of interest" description="Disordered" evidence="7">
    <location>
        <begin position="258"/>
        <end position="281"/>
    </location>
</feature>
<dbReference type="Gene3D" id="1.10.10.10">
    <property type="entry name" value="Winged helix-like DNA-binding domain superfamily/Winged helix DNA-binding domain"/>
    <property type="match status" value="1"/>
</dbReference>
<dbReference type="EMBL" id="FNVU01000025">
    <property type="protein sequence ID" value="SEG92022.1"/>
    <property type="molecule type" value="Genomic_DNA"/>
</dbReference>
<evidence type="ECO:0000256" key="4">
    <source>
        <dbReference type="ARBA" id="ARBA00023125"/>
    </source>
</evidence>
<dbReference type="Pfam" id="PF03704">
    <property type="entry name" value="BTAD"/>
    <property type="match status" value="1"/>
</dbReference>
<dbReference type="SMART" id="SM01043">
    <property type="entry name" value="BTAD"/>
    <property type="match status" value="1"/>
</dbReference>
<feature type="compositionally biased region" description="Gly residues" evidence="7">
    <location>
        <begin position="271"/>
        <end position="281"/>
    </location>
</feature>
<dbReference type="GO" id="GO:0006355">
    <property type="term" value="P:regulation of DNA-templated transcription"/>
    <property type="evidence" value="ECO:0007669"/>
    <property type="project" value="InterPro"/>
</dbReference>
<dbReference type="InterPro" id="IPR016032">
    <property type="entry name" value="Sig_transdc_resp-reg_C-effctor"/>
</dbReference>
<protein>
    <submittedName>
        <fullName evidence="9">DNA-binding transcriptional activator of the SARP family</fullName>
    </submittedName>
</protein>
<evidence type="ECO:0000256" key="3">
    <source>
        <dbReference type="ARBA" id="ARBA00023015"/>
    </source>
</evidence>
<evidence type="ECO:0000256" key="2">
    <source>
        <dbReference type="ARBA" id="ARBA00023012"/>
    </source>
</evidence>
<dbReference type="Gene3D" id="1.25.40.10">
    <property type="entry name" value="Tetratricopeptide repeat domain"/>
    <property type="match status" value="1"/>
</dbReference>
<dbReference type="InterPro" id="IPR001867">
    <property type="entry name" value="OmpR/PhoB-type_DNA-bd"/>
</dbReference>
<keyword evidence="10" id="KW-1185">Reference proteome</keyword>
<dbReference type="SUPFAM" id="SSF48452">
    <property type="entry name" value="TPR-like"/>
    <property type="match status" value="1"/>
</dbReference>
<dbReference type="SUPFAM" id="SSF52540">
    <property type="entry name" value="P-loop containing nucleoside triphosphate hydrolases"/>
    <property type="match status" value="1"/>
</dbReference>
<dbReference type="GO" id="GO:0043531">
    <property type="term" value="F:ADP binding"/>
    <property type="evidence" value="ECO:0007669"/>
    <property type="project" value="InterPro"/>
</dbReference>
<dbReference type="PROSITE" id="PS51755">
    <property type="entry name" value="OMPR_PHOB"/>
    <property type="match status" value="1"/>
</dbReference>